<dbReference type="PANTHER" id="PTHR16193:SF0">
    <property type="entry name" value="TETRATRICOPEPTIDE REPEAT PROTEIN 27"/>
    <property type="match status" value="1"/>
</dbReference>
<dbReference type="InterPro" id="IPR044244">
    <property type="entry name" value="TTC27/Emw1"/>
</dbReference>
<dbReference type="EMBL" id="JAIHNG010000024">
    <property type="protein sequence ID" value="KAI5967779.1"/>
    <property type="molecule type" value="Genomic_DNA"/>
</dbReference>
<dbReference type="PANTHER" id="PTHR16193">
    <property type="entry name" value="TETRATRICOPEPTIDE REPEAT PROTEIN 27"/>
    <property type="match status" value="1"/>
</dbReference>
<evidence type="ECO:0000313" key="3">
    <source>
        <dbReference type="EMBL" id="KAI5967779.1"/>
    </source>
</evidence>
<keyword evidence="2" id="KW-0802">TPR repeat</keyword>
<comment type="caution">
    <text evidence="3">The sequence shown here is derived from an EMBL/GenBank/DDBJ whole genome shotgun (WGS) entry which is preliminary data.</text>
</comment>
<name>A0AAD5BJ83_9ASCO</name>
<keyword evidence="4" id="KW-1185">Reference proteome</keyword>
<protein>
    <recommendedName>
        <fullName evidence="5">TPR repeat-containing protein</fullName>
    </recommendedName>
</protein>
<gene>
    <name evidence="3" type="ORF">KGF57_000296</name>
</gene>
<evidence type="ECO:0008006" key="5">
    <source>
        <dbReference type="Google" id="ProtNLM"/>
    </source>
</evidence>
<sequence length="929" mass="104162">MESTKSTLIQLLLLVPSDVFQPGENERLNRLTKAVLEARYVELLEISDFKELASLPEAQKALHSYGEKPLVEALRGFAQAIIDSSKILLGEEGLIDAHIYAITFLQLFVQSNFTGPPIKTGAHTLLFPNSDVQTLQSDAVKILNVEGQPAYDLMQDPIYLILAELMFEGLTDTPIEASLLSGNVADNSKEIIDHAGAIGQQIDEPLKASITWWKSRVLQVHLSVLSEPSGIISSVCGVLMGANLLRHLLPLSDSPKGVQMLGSVQYVLEQARVYIHAQTEHASIAPLNKALKITGLQLLLSGAKAKRTKYQQFHTSNLIVLAKSSENTLYDADYNDGQTLENYKLDSELLLERPQFESLENLDMEVENESKRIKLDPELITDDLAESRLIPLAMTVDDIPADLKALDPNKQPALNNIDMLQILLRLVVIKQTTPSNDALVEDELLALVGRILYSDSDGGNWLLYSRALWERSLLETGKSRTIERGILQMTSLIEEIGIKITTRLLPQAEESSPDSVASSRLRFIHQLPLLPQWSLDAKLAEKYMSLGVIKSALDIYERLQLQVEAALCYAAIGREQEAEKILIGRIKEHPEDARAVSVLGDLKQDPRLWEKAWQVGHYAKAKASLSRYYYSPPPESGLSKNLELAISHMYDCLHVNPLNYENWFFYGCCGLESGQFELASEAFTRCVSLDDSNSYAWSNLASALLKLDKVKPAFNALQKAVRSSGDRKSWKVYENYMNVAMQLNEWNDVLIAYRELLSIRKEEGDSVIDIPVLERLSEILISSEFPHEGQSLSHFQRSCIQLICETLPTLITSSARCWRIVARVELWRKRPWSALDCHEKAYRALLYNPDLEVNEEVWNEVVDACADLVGAFESLGELPGKHGAGDLVCRDWKYKAKTTVRSLMSKGKDVWEDTSGWETLLQLKEDLSS</sequence>
<proteinExistence type="predicted"/>
<evidence type="ECO:0000256" key="2">
    <source>
        <dbReference type="ARBA" id="ARBA00022803"/>
    </source>
</evidence>
<dbReference type="GeneID" id="76148356"/>
<accession>A0AAD5BJ83</accession>
<dbReference type="Pfam" id="PF13181">
    <property type="entry name" value="TPR_8"/>
    <property type="match status" value="1"/>
</dbReference>
<dbReference type="AlphaFoldDB" id="A0AAD5BJ83"/>
<reference evidence="3 4" key="1">
    <citation type="journal article" date="2022" name="DNA Res.">
        <title>Genome analysis of five recently described species of the CUG-Ser clade uncovers Candida theae as a new hybrid lineage with pathogenic potential in the Candida parapsilosis species complex.</title>
        <authorList>
            <person name="Mixao V."/>
            <person name="Del Olmo V."/>
            <person name="Hegedusova E."/>
            <person name="Saus E."/>
            <person name="Pryszcz L."/>
            <person name="Cillingova A."/>
            <person name="Nosek J."/>
            <person name="Gabaldon T."/>
        </authorList>
    </citation>
    <scope>NUCLEOTIDE SEQUENCE [LARGE SCALE GENOMIC DNA]</scope>
    <source>
        <strain evidence="3 4">CBS 12239</strain>
    </source>
</reference>
<dbReference type="SUPFAM" id="SSF48452">
    <property type="entry name" value="TPR-like"/>
    <property type="match status" value="1"/>
</dbReference>
<dbReference type="Proteomes" id="UP001204833">
    <property type="component" value="Unassembled WGS sequence"/>
</dbReference>
<organism evidence="3 4">
    <name type="scientific">Candida theae</name>
    <dbReference type="NCBI Taxonomy" id="1198502"/>
    <lineage>
        <taxon>Eukaryota</taxon>
        <taxon>Fungi</taxon>
        <taxon>Dikarya</taxon>
        <taxon>Ascomycota</taxon>
        <taxon>Saccharomycotina</taxon>
        <taxon>Pichiomycetes</taxon>
        <taxon>Debaryomycetaceae</taxon>
        <taxon>Candida/Lodderomyces clade</taxon>
        <taxon>Candida</taxon>
    </lineage>
</organism>
<keyword evidence="1" id="KW-0677">Repeat</keyword>
<dbReference type="Gene3D" id="1.25.40.10">
    <property type="entry name" value="Tetratricopeptide repeat domain"/>
    <property type="match status" value="1"/>
</dbReference>
<dbReference type="InterPro" id="IPR011990">
    <property type="entry name" value="TPR-like_helical_dom_sf"/>
</dbReference>
<dbReference type="InterPro" id="IPR019734">
    <property type="entry name" value="TPR_rpt"/>
</dbReference>
<evidence type="ECO:0000256" key="1">
    <source>
        <dbReference type="ARBA" id="ARBA00022737"/>
    </source>
</evidence>
<evidence type="ECO:0000313" key="4">
    <source>
        <dbReference type="Proteomes" id="UP001204833"/>
    </source>
</evidence>
<dbReference type="RefSeq" id="XP_051611195.1">
    <property type="nucleotide sequence ID" value="XM_051752326.1"/>
</dbReference>